<sequence>LALLEQGSAVGGMVLSFGQTQNKEEAMPVLMVPTVDIPGSVIDQLNNEVG</sequence>
<name>A0A9N9ENU6_9GLOM</name>
<accession>A0A9N9ENU6</accession>
<dbReference type="AlphaFoldDB" id="A0A9N9ENU6"/>
<reference evidence="1" key="1">
    <citation type="submission" date="2021-06" db="EMBL/GenBank/DDBJ databases">
        <authorList>
            <person name="Kallberg Y."/>
            <person name="Tangrot J."/>
            <person name="Rosling A."/>
        </authorList>
    </citation>
    <scope>NUCLEOTIDE SEQUENCE</scope>
    <source>
        <strain evidence="1">MA453B</strain>
    </source>
</reference>
<dbReference type="OrthoDB" id="2443974at2759"/>
<evidence type="ECO:0000313" key="2">
    <source>
        <dbReference type="Proteomes" id="UP000789405"/>
    </source>
</evidence>
<dbReference type="EMBL" id="CAJVPY010007809">
    <property type="protein sequence ID" value="CAG8686089.1"/>
    <property type="molecule type" value="Genomic_DNA"/>
</dbReference>
<dbReference type="Proteomes" id="UP000789405">
    <property type="component" value="Unassembled WGS sequence"/>
</dbReference>
<comment type="caution">
    <text evidence="1">The sequence shown here is derived from an EMBL/GenBank/DDBJ whole genome shotgun (WGS) entry which is preliminary data.</text>
</comment>
<keyword evidence="2" id="KW-1185">Reference proteome</keyword>
<feature type="non-terminal residue" evidence="1">
    <location>
        <position position="1"/>
    </location>
</feature>
<proteinExistence type="predicted"/>
<gene>
    <name evidence="1" type="ORF">DERYTH_LOCUS12117</name>
</gene>
<organism evidence="1 2">
    <name type="scientific">Dentiscutata erythropus</name>
    <dbReference type="NCBI Taxonomy" id="1348616"/>
    <lineage>
        <taxon>Eukaryota</taxon>
        <taxon>Fungi</taxon>
        <taxon>Fungi incertae sedis</taxon>
        <taxon>Mucoromycota</taxon>
        <taxon>Glomeromycotina</taxon>
        <taxon>Glomeromycetes</taxon>
        <taxon>Diversisporales</taxon>
        <taxon>Gigasporaceae</taxon>
        <taxon>Dentiscutata</taxon>
    </lineage>
</organism>
<protein>
    <submittedName>
        <fullName evidence="1">3532_t:CDS:1</fullName>
    </submittedName>
</protein>
<evidence type="ECO:0000313" key="1">
    <source>
        <dbReference type="EMBL" id="CAG8686089.1"/>
    </source>
</evidence>